<keyword evidence="7" id="KW-0732">Signal</keyword>
<organism evidence="15">
    <name type="scientific">anaerobic digester metagenome</name>
    <dbReference type="NCBI Taxonomy" id="1263854"/>
    <lineage>
        <taxon>unclassified sequences</taxon>
        <taxon>metagenomes</taxon>
        <taxon>ecological metagenomes</taxon>
    </lineage>
</organism>
<evidence type="ECO:0000259" key="14">
    <source>
        <dbReference type="PROSITE" id="PS50106"/>
    </source>
</evidence>
<evidence type="ECO:0000256" key="8">
    <source>
        <dbReference type="ARBA" id="ARBA00022737"/>
    </source>
</evidence>
<keyword evidence="9" id="KW-0574">Periplasm</keyword>
<gene>
    <name evidence="15" type="ORF">SCFA_660077</name>
</gene>
<evidence type="ECO:0000256" key="11">
    <source>
        <dbReference type="ARBA" id="ARBA00022825"/>
    </source>
</evidence>
<name>A0A485M5J6_9ZZZZ</name>
<dbReference type="Pfam" id="PF13180">
    <property type="entry name" value="PDZ_2"/>
    <property type="match status" value="2"/>
</dbReference>
<dbReference type="InterPro" id="IPR001478">
    <property type="entry name" value="PDZ"/>
</dbReference>
<dbReference type="InterPro" id="IPR001940">
    <property type="entry name" value="Peptidase_S1C"/>
</dbReference>
<evidence type="ECO:0000256" key="12">
    <source>
        <dbReference type="ARBA" id="ARBA00023016"/>
    </source>
</evidence>
<dbReference type="InterPro" id="IPR036034">
    <property type="entry name" value="PDZ_sf"/>
</dbReference>
<evidence type="ECO:0000256" key="4">
    <source>
        <dbReference type="ARBA" id="ARBA00013035"/>
    </source>
</evidence>
<keyword evidence="12" id="KW-0346">Stress response</keyword>
<dbReference type="SMART" id="SM00228">
    <property type="entry name" value="PDZ"/>
    <property type="match status" value="2"/>
</dbReference>
<dbReference type="Gene3D" id="2.40.10.120">
    <property type="match status" value="1"/>
</dbReference>
<dbReference type="NCBIfam" id="TIGR02037">
    <property type="entry name" value="degP_htrA_DO"/>
    <property type="match status" value="1"/>
</dbReference>
<feature type="domain" description="PDZ" evidence="14">
    <location>
        <begin position="394"/>
        <end position="488"/>
    </location>
</feature>
<sequence>MPRRISSIGLIVLVAVCSALVGMYVTTSLGLISEGEALPFWKEGKQEEGSYVLMPSLRSLAKTASPTVVNIRTTRRVPGGDLYERFGAPGDQNERFEEFFRRFFEQLPDQDLDQRSLGSGFIISKNGYVLTNNHVISGADEIFISMSDESGQEYRADVVGKDDNTDIALIKIRSDREDFPVAVLGDSDSLEIGDWIIAIGNPFGFGHTLTQGIVSAKARVIGAGPYDNFIQTDAAINPGNSGGPLINMSGEVVGINTAIVSTGQGIGFAIPINMAKQILQELKDKGEVSRGWLGVAIQEVTPEIARAVGLGDPTGAMVSAVYPGDPAEKAGVKNGDIILEINRMKIHDPMTLTRIIGSLKPEEQVSIVVWRGSGKVTLNTTLEKRSDEKISELGSTLGQTPGNAKDKLGLVIMDITPEIKNQLDLDGNSGVLVMDIDSRGSAAGSKLQKMDVIREVNGAQVKNVEEYLAAIETVKTGQAVLLLVIRNARPLYVAVDVK</sequence>
<keyword evidence="10 15" id="KW-0378">Hydrolase</keyword>
<evidence type="ECO:0000256" key="5">
    <source>
        <dbReference type="ARBA" id="ARBA00013958"/>
    </source>
</evidence>
<dbReference type="EC" id="3.4.21.107" evidence="4"/>
<evidence type="ECO:0000256" key="2">
    <source>
        <dbReference type="ARBA" id="ARBA00004418"/>
    </source>
</evidence>
<dbReference type="EMBL" id="CAADRM010000132">
    <property type="protein sequence ID" value="VFU17453.1"/>
    <property type="molecule type" value="Genomic_DNA"/>
</dbReference>
<dbReference type="PANTHER" id="PTHR22939:SF130">
    <property type="entry name" value="PERIPLASMIC SERINE ENDOPROTEASE DEGP-LIKE-RELATED"/>
    <property type="match status" value="1"/>
</dbReference>
<dbReference type="GO" id="GO:0006508">
    <property type="term" value="P:proteolysis"/>
    <property type="evidence" value="ECO:0007669"/>
    <property type="project" value="UniProtKB-KW"/>
</dbReference>
<comment type="catalytic activity">
    <reaction evidence="1">
        <text>Acts on substrates that are at least partially unfolded. The cleavage site P1 residue is normally between a pair of hydrophobic residues, such as Val-|-Val.</text>
        <dbReference type="EC" id="3.4.21.107"/>
    </reaction>
</comment>
<dbReference type="PROSITE" id="PS50106">
    <property type="entry name" value="PDZ"/>
    <property type="match status" value="2"/>
</dbReference>
<protein>
    <recommendedName>
        <fullName evidence="5">Probable periplasmic serine endoprotease DegP-like</fullName>
        <ecNumber evidence="4">3.4.21.107</ecNumber>
    </recommendedName>
    <alternativeName>
        <fullName evidence="13">Protease Do</fullName>
    </alternativeName>
</protein>
<keyword evidence="11" id="KW-0720">Serine protease</keyword>
<accession>A0A485M5J6</accession>
<proteinExistence type="inferred from homology"/>
<dbReference type="SUPFAM" id="SSF50494">
    <property type="entry name" value="Trypsin-like serine proteases"/>
    <property type="match status" value="1"/>
</dbReference>
<dbReference type="InterPro" id="IPR011782">
    <property type="entry name" value="Pept_S1C_Do"/>
</dbReference>
<dbReference type="GO" id="GO:0004252">
    <property type="term" value="F:serine-type endopeptidase activity"/>
    <property type="evidence" value="ECO:0007669"/>
    <property type="project" value="InterPro"/>
</dbReference>
<evidence type="ECO:0000256" key="6">
    <source>
        <dbReference type="ARBA" id="ARBA00022670"/>
    </source>
</evidence>
<dbReference type="SUPFAM" id="SSF50156">
    <property type="entry name" value="PDZ domain-like"/>
    <property type="match status" value="2"/>
</dbReference>
<evidence type="ECO:0000256" key="7">
    <source>
        <dbReference type="ARBA" id="ARBA00022729"/>
    </source>
</evidence>
<reference evidence="15" key="1">
    <citation type="submission" date="2019-03" db="EMBL/GenBank/DDBJ databases">
        <authorList>
            <person name="Hao L."/>
        </authorList>
    </citation>
    <scope>NUCLEOTIDE SEQUENCE</scope>
</reference>
<evidence type="ECO:0000313" key="15">
    <source>
        <dbReference type="EMBL" id="VFU17453.1"/>
    </source>
</evidence>
<dbReference type="AlphaFoldDB" id="A0A485M5J6"/>
<dbReference type="PRINTS" id="PR00834">
    <property type="entry name" value="PROTEASES2C"/>
</dbReference>
<dbReference type="PANTHER" id="PTHR22939">
    <property type="entry name" value="SERINE PROTEASE FAMILY S1C HTRA-RELATED"/>
    <property type="match status" value="1"/>
</dbReference>
<keyword evidence="6 15" id="KW-0645">Protease</keyword>
<comment type="subcellular location">
    <subcellularLocation>
        <location evidence="2">Periplasm</location>
    </subcellularLocation>
</comment>
<evidence type="ECO:0000256" key="9">
    <source>
        <dbReference type="ARBA" id="ARBA00022764"/>
    </source>
</evidence>
<dbReference type="Gene3D" id="2.30.42.10">
    <property type="match status" value="2"/>
</dbReference>
<evidence type="ECO:0000256" key="10">
    <source>
        <dbReference type="ARBA" id="ARBA00022801"/>
    </source>
</evidence>
<evidence type="ECO:0000256" key="13">
    <source>
        <dbReference type="ARBA" id="ARBA00032850"/>
    </source>
</evidence>
<dbReference type="Pfam" id="PF13365">
    <property type="entry name" value="Trypsin_2"/>
    <property type="match status" value="1"/>
</dbReference>
<feature type="domain" description="PDZ" evidence="14">
    <location>
        <begin position="277"/>
        <end position="360"/>
    </location>
</feature>
<evidence type="ECO:0000256" key="3">
    <source>
        <dbReference type="ARBA" id="ARBA00010541"/>
    </source>
</evidence>
<keyword evidence="8" id="KW-0677">Repeat</keyword>
<evidence type="ECO:0000256" key="1">
    <source>
        <dbReference type="ARBA" id="ARBA00001772"/>
    </source>
</evidence>
<dbReference type="InterPro" id="IPR009003">
    <property type="entry name" value="Peptidase_S1_PA"/>
</dbReference>
<comment type="similarity">
    <text evidence="3">Belongs to the peptidase S1C family.</text>
</comment>